<keyword evidence="2" id="KW-1185">Reference proteome</keyword>
<proteinExistence type="predicted"/>
<reference evidence="1" key="1">
    <citation type="journal article" date="2022" name="Plant J.">
        <title>Strategies of tolerance reflected in two North American maple genomes.</title>
        <authorList>
            <person name="McEvoy S.L."/>
            <person name="Sezen U.U."/>
            <person name="Trouern-Trend A."/>
            <person name="McMahon S.M."/>
            <person name="Schaberg P.G."/>
            <person name="Yang J."/>
            <person name="Wegrzyn J.L."/>
            <person name="Swenson N.G."/>
        </authorList>
    </citation>
    <scope>NUCLEOTIDE SEQUENCE</scope>
    <source>
        <strain evidence="1">NS2018</strain>
    </source>
</reference>
<protein>
    <submittedName>
        <fullName evidence="1">Uncharacterized protein</fullName>
    </submittedName>
</protein>
<name>A0AA39W678_ACESA</name>
<dbReference type="EMBL" id="JAUESC010000002">
    <property type="protein sequence ID" value="KAK0604240.1"/>
    <property type="molecule type" value="Genomic_DNA"/>
</dbReference>
<reference evidence="1" key="2">
    <citation type="submission" date="2023-06" db="EMBL/GenBank/DDBJ databases">
        <authorList>
            <person name="Swenson N.G."/>
            <person name="Wegrzyn J.L."/>
            <person name="Mcevoy S.L."/>
        </authorList>
    </citation>
    <scope>NUCLEOTIDE SEQUENCE</scope>
    <source>
        <strain evidence="1">NS2018</strain>
        <tissue evidence="1">Leaf</tissue>
    </source>
</reference>
<accession>A0AA39W678</accession>
<sequence>MGCCVDGEWSISSSAVEVERVVAGFQSVRGDCSRGGIGGSCWPVVIDGKEGTFVLFLIFANGRQKRKSNPGVAKIVTMREEEVEEMA</sequence>
<dbReference type="Proteomes" id="UP001168877">
    <property type="component" value="Unassembled WGS sequence"/>
</dbReference>
<comment type="caution">
    <text evidence="1">The sequence shown here is derived from an EMBL/GenBank/DDBJ whole genome shotgun (WGS) entry which is preliminary data.</text>
</comment>
<gene>
    <name evidence="1" type="ORF">LWI29_013657</name>
</gene>
<evidence type="ECO:0000313" key="2">
    <source>
        <dbReference type="Proteomes" id="UP001168877"/>
    </source>
</evidence>
<organism evidence="1 2">
    <name type="scientific">Acer saccharum</name>
    <name type="common">Sugar maple</name>
    <dbReference type="NCBI Taxonomy" id="4024"/>
    <lineage>
        <taxon>Eukaryota</taxon>
        <taxon>Viridiplantae</taxon>
        <taxon>Streptophyta</taxon>
        <taxon>Embryophyta</taxon>
        <taxon>Tracheophyta</taxon>
        <taxon>Spermatophyta</taxon>
        <taxon>Magnoliopsida</taxon>
        <taxon>eudicotyledons</taxon>
        <taxon>Gunneridae</taxon>
        <taxon>Pentapetalae</taxon>
        <taxon>rosids</taxon>
        <taxon>malvids</taxon>
        <taxon>Sapindales</taxon>
        <taxon>Sapindaceae</taxon>
        <taxon>Hippocastanoideae</taxon>
        <taxon>Acereae</taxon>
        <taxon>Acer</taxon>
    </lineage>
</organism>
<dbReference type="AlphaFoldDB" id="A0AA39W678"/>
<evidence type="ECO:0000313" key="1">
    <source>
        <dbReference type="EMBL" id="KAK0604240.1"/>
    </source>
</evidence>